<keyword evidence="4" id="KW-0443">Lipid metabolism</keyword>
<evidence type="ECO:0000256" key="5">
    <source>
        <dbReference type="SAM" id="MobiDB-lite"/>
    </source>
</evidence>
<dbReference type="EC" id="3.1.1.47" evidence="1"/>
<gene>
    <name evidence="7" type="ORF">FGO68_gene15043</name>
</gene>
<dbReference type="AlphaFoldDB" id="A0A8J8NE69"/>
<evidence type="ECO:0000313" key="8">
    <source>
        <dbReference type="Proteomes" id="UP000785679"/>
    </source>
</evidence>
<keyword evidence="6" id="KW-0472">Membrane</keyword>
<keyword evidence="8" id="KW-1185">Reference proteome</keyword>
<proteinExistence type="predicted"/>
<dbReference type="Proteomes" id="UP000785679">
    <property type="component" value="Unassembled WGS sequence"/>
</dbReference>
<feature type="transmembrane region" description="Helical" evidence="6">
    <location>
        <begin position="64"/>
        <end position="82"/>
    </location>
</feature>
<dbReference type="PANTHER" id="PTHR10272:SF0">
    <property type="entry name" value="PLATELET-ACTIVATING FACTOR ACETYLHYDROLASE"/>
    <property type="match status" value="1"/>
</dbReference>
<name>A0A8J8NE69_HALGN</name>
<dbReference type="GO" id="GO:0016042">
    <property type="term" value="P:lipid catabolic process"/>
    <property type="evidence" value="ECO:0007669"/>
    <property type="project" value="UniProtKB-KW"/>
</dbReference>
<keyword evidence="3" id="KW-0442">Lipid degradation</keyword>
<dbReference type="Gene3D" id="3.40.50.1820">
    <property type="entry name" value="alpha/beta hydrolase"/>
    <property type="match status" value="1"/>
</dbReference>
<feature type="region of interest" description="Disordered" evidence="5">
    <location>
        <begin position="238"/>
        <end position="280"/>
    </location>
</feature>
<evidence type="ECO:0000313" key="7">
    <source>
        <dbReference type="EMBL" id="TNV73388.1"/>
    </source>
</evidence>
<keyword evidence="2" id="KW-0378">Hydrolase</keyword>
<dbReference type="InterPro" id="IPR029058">
    <property type="entry name" value="AB_hydrolase_fold"/>
</dbReference>
<evidence type="ECO:0000256" key="1">
    <source>
        <dbReference type="ARBA" id="ARBA00013201"/>
    </source>
</evidence>
<accession>A0A8J8NE69</accession>
<dbReference type="SUPFAM" id="SSF53474">
    <property type="entry name" value="alpha/beta-Hydrolases"/>
    <property type="match status" value="1"/>
</dbReference>
<feature type="transmembrane region" description="Helical" evidence="6">
    <location>
        <begin position="89"/>
        <end position="106"/>
    </location>
</feature>
<dbReference type="EMBL" id="RRYP01019012">
    <property type="protein sequence ID" value="TNV73388.1"/>
    <property type="molecule type" value="Genomic_DNA"/>
</dbReference>
<dbReference type="OrthoDB" id="2363873at2759"/>
<feature type="transmembrane region" description="Helical" evidence="6">
    <location>
        <begin position="29"/>
        <end position="48"/>
    </location>
</feature>
<evidence type="ECO:0000256" key="4">
    <source>
        <dbReference type="ARBA" id="ARBA00023098"/>
    </source>
</evidence>
<dbReference type="GO" id="GO:0003847">
    <property type="term" value="F:1-alkyl-2-acetylglycerophosphocholine esterase activity"/>
    <property type="evidence" value="ECO:0007669"/>
    <property type="project" value="UniProtKB-EC"/>
</dbReference>
<protein>
    <recommendedName>
        <fullName evidence="1">1-alkyl-2-acetylglycerophosphocholine esterase</fullName>
        <ecNumber evidence="1">3.1.1.47</ecNumber>
    </recommendedName>
</protein>
<dbReference type="PANTHER" id="PTHR10272">
    <property type="entry name" value="PLATELET-ACTIVATING FACTOR ACETYLHYDROLASE"/>
    <property type="match status" value="1"/>
</dbReference>
<reference evidence="7" key="1">
    <citation type="submission" date="2019-06" db="EMBL/GenBank/DDBJ databases">
        <authorList>
            <person name="Zheng W."/>
        </authorList>
    </citation>
    <scope>NUCLEOTIDE SEQUENCE</scope>
    <source>
        <strain evidence="7">QDHG01</strain>
    </source>
</reference>
<feature type="transmembrane region" description="Helical" evidence="6">
    <location>
        <begin position="112"/>
        <end position="133"/>
    </location>
</feature>
<evidence type="ECO:0000256" key="2">
    <source>
        <dbReference type="ARBA" id="ARBA00022801"/>
    </source>
</evidence>
<sequence length="386" mass="43843">MNSMMLGNLRNVLRETPPRSLFYQQLMRILERLQFASGLVVYILFFLAQMTDEEDVPVLDVERAKLPMLIVTCISIVLGHYIEGFRIHQVPFFIGLIVHSGFAWVLEHPSRVQLVNIIATILLMGSVILSFLFGESNLARIKLTGHFEVGHREFRATKLGSEVSVYYPVDRFHFKKNISRSRNTAWLRHGDKTLLGLVKASVPYGREDPPPACVFRYMRNIKLMTLDQGDVAEMFVPQGAKESQNDLEKGQQAISDRTKSKGDQLSPAAHNQSTPMEVESPPSYPLIPLIFSHGLSSNRTMHSGLCRDLASHGYLVFAPDHMDRTSSYYETEDGQGYYYCNKRTAHDMAVIAPVELFLLTKRRPQLTTIDTYILGQDRFQDSPSKV</sequence>
<evidence type="ECO:0000256" key="3">
    <source>
        <dbReference type="ARBA" id="ARBA00022963"/>
    </source>
</evidence>
<dbReference type="Pfam" id="PF03403">
    <property type="entry name" value="PAF-AH_p_II"/>
    <property type="match status" value="1"/>
</dbReference>
<evidence type="ECO:0000256" key="6">
    <source>
        <dbReference type="SAM" id="Phobius"/>
    </source>
</evidence>
<keyword evidence="6" id="KW-0812">Transmembrane</keyword>
<comment type="caution">
    <text evidence="7">The sequence shown here is derived from an EMBL/GenBank/DDBJ whole genome shotgun (WGS) entry which is preliminary data.</text>
</comment>
<keyword evidence="6" id="KW-1133">Transmembrane helix</keyword>
<organism evidence="7 8">
    <name type="scientific">Halteria grandinella</name>
    <dbReference type="NCBI Taxonomy" id="5974"/>
    <lineage>
        <taxon>Eukaryota</taxon>
        <taxon>Sar</taxon>
        <taxon>Alveolata</taxon>
        <taxon>Ciliophora</taxon>
        <taxon>Intramacronucleata</taxon>
        <taxon>Spirotrichea</taxon>
        <taxon>Stichotrichia</taxon>
        <taxon>Sporadotrichida</taxon>
        <taxon>Halteriidae</taxon>
        <taxon>Halteria</taxon>
    </lineage>
</organism>